<dbReference type="Pfam" id="PF07715">
    <property type="entry name" value="Plug"/>
    <property type="match status" value="1"/>
</dbReference>
<dbReference type="Gene3D" id="2.40.170.20">
    <property type="entry name" value="TonB-dependent receptor, beta-barrel domain"/>
    <property type="match status" value="1"/>
</dbReference>
<proteinExistence type="inferred from homology"/>
<dbReference type="PROSITE" id="PS52016">
    <property type="entry name" value="TONB_DEPENDENT_REC_3"/>
    <property type="match status" value="1"/>
</dbReference>
<evidence type="ECO:0000256" key="10">
    <source>
        <dbReference type="ARBA" id="ARBA00023237"/>
    </source>
</evidence>
<feature type="signal peptide" evidence="13">
    <location>
        <begin position="1"/>
        <end position="30"/>
    </location>
</feature>
<keyword evidence="13" id="KW-0732">Signal</keyword>
<feature type="domain" description="TonB-dependent receptor-like beta-barrel" evidence="14">
    <location>
        <begin position="284"/>
        <end position="727"/>
    </location>
</feature>
<evidence type="ECO:0000256" key="12">
    <source>
        <dbReference type="RuleBase" id="RU003357"/>
    </source>
</evidence>
<dbReference type="EMBL" id="BASZ01000014">
    <property type="protein sequence ID" value="GAD51025.1"/>
    <property type="molecule type" value="Genomic_DNA"/>
</dbReference>
<evidence type="ECO:0000256" key="8">
    <source>
        <dbReference type="ARBA" id="ARBA00023077"/>
    </source>
</evidence>
<keyword evidence="16" id="KW-0675">Receptor</keyword>
<dbReference type="InterPro" id="IPR039426">
    <property type="entry name" value="TonB-dep_rcpt-like"/>
</dbReference>
<evidence type="ECO:0000256" key="13">
    <source>
        <dbReference type="SAM" id="SignalP"/>
    </source>
</evidence>
<feature type="chain" id="PRO_5004637805" evidence="13">
    <location>
        <begin position="31"/>
        <end position="764"/>
    </location>
</feature>
<dbReference type="eggNOG" id="COG4774">
    <property type="taxonomic scope" value="Bacteria"/>
</dbReference>
<keyword evidence="2 11" id="KW-0813">Transport</keyword>
<dbReference type="InterPro" id="IPR012910">
    <property type="entry name" value="Plug_dom"/>
</dbReference>
<dbReference type="PANTHER" id="PTHR32552">
    <property type="entry name" value="FERRICHROME IRON RECEPTOR-RELATED"/>
    <property type="match status" value="1"/>
</dbReference>
<gene>
    <name evidence="16" type="ORF">NT2_14_00290</name>
</gene>
<evidence type="ECO:0000259" key="14">
    <source>
        <dbReference type="Pfam" id="PF00593"/>
    </source>
</evidence>
<keyword evidence="10 11" id="KW-0998">Cell outer membrane</keyword>
<name>U2YQ02_9SPHN</name>
<keyword evidence="8 12" id="KW-0798">TonB box</keyword>
<comment type="similarity">
    <text evidence="11 12">Belongs to the TonB-dependent receptor family.</text>
</comment>
<evidence type="ECO:0000256" key="4">
    <source>
        <dbReference type="ARBA" id="ARBA00022496"/>
    </source>
</evidence>
<keyword evidence="17" id="KW-1185">Reference proteome</keyword>
<keyword evidence="9 11" id="KW-0472">Membrane</keyword>
<evidence type="ECO:0000256" key="7">
    <source>
        <dbReference type="ARBA" id="ARBA00023065"/>
    </source>
</evidence>
<keyword evidence="3 11" id="KW-1134">Transmembrane beta strand</keyword>
<evidence type="ECO:0000256" key="3">
    <source>
        <dbReference type="ARBA" id="ARBA00022452"/>
    </source>
</evidence>
<keyword evidence="4" id="KW-0410">Iron transport</keyword>
<dbReference type="SUPFAM" id="SSF56935">
    <property type="entry name" value="Porins"/>
    <property type="match status" value="1"/>
</dbReference>
<evidence type="ECO:0000256" key="5">
    <source>
        <dbReference type="ARBA" id="ARBA00022692"/>
    </source>
</evidence>
<keyword evidence="6" id="KW-0408">Iron</keyword>
<accession>U2YQ02</accession>
<keyword evidence="5 11" id="KW-0812">Transmembrane</keyword>
<keyword evidence="7" id="KW-0406">Ion transport</keyword>
<dbReference type="Pfam" id="PF00593">
    <property type="entry name" value="TonB_dep_Rec_b-barrel"/>
    <property type="match status" value="1"/>
</dbReference>
<comment type="caution">
    <text evidence="16">The sequence shown here is derived from an EMBL/GenBank/DDBJ whole genome shotgun (WGS) entry which is preliminary data.</text>
</comment>
<evidence type="ECO:0000256" key="6">
    <source>
        <dbReference type="ARBA" id="ARBA00023004"/>
    </source>
</evidence>
<reference evidence="16 17" key="1">
    <citation type="submission" date="2013-09" db="EMBL/GenBank/DDBJ databases">
        <title>Whole genome shotgun sequence of Novosphingobium tardaugens NBRC 16725.</title>
        <authorList>
            <person name="Isaki S."/>
            <person name="Hosoyama A."/>
            <person name="Tsuchikane K."/>
            <person name="Katsumata H."/>
            <person name="Ando Y."/>
            <person name="Yamazaki S."/>
            <person name="Fujita N."/>
        </authorList>
    </citation>
    <scope>NUCLEOTIDE SEQUENCE [LARGE SCALE GENOMIC DNA]</scope>
    <source>
        <strain evidence="16 17">NBRC 16725</strain>
    </source>
</reference>
<sequence>MRSRVMNNVRLTVSILTGASYFSLAFGAFANTSSDISADMADSTSATGLEEIVVTGEKREMSLQRAPISITAVDAAALQQRNANELNDLNGLVPGLAITKSEGSARIVAIRGIGYETPANPNSQPGVAFHINGVYIAHVMSLAQDMLDVERVEVLRGPQGTVFGQTSTGGAINVITRKPKLGEASGNVSFSYGNYDYTKLNAGLNIPISETLAARVAAQYMRHDGYGKSIGVANVKEYDLDDANNLGLRASLLWQPSDRFTAVLSAQSFDSSRHGALQKNVLDTTPGARVVNQDYPSTYDLKTRMADLLLTYDLGDFATLKSVTAYQYMDKNQTADTDRMADDFYVHTVHWRDWSKAWTQEVSLSAKPGSAVEWTVGGFYMRQRAVKDYLSLGNTPAVTYQGMPVVFATNSPYQHTSLAAYGQAVWKATDALTLTAGGRYSWDKTTTQPYNFFNLFGPAPHRKSISDAFTGKIGIDYRIAPTNMVYFVASRGYKPSGVNTNQGMTVVPPDYKKEIVTALELGTKNEFFDRKVRLNVSGYYYWYNDYQFTAEDPRVNSGGSWNIPRAEIYGLEVEASVLPFEGFRLDGMLSLAKGQFKGDFYTIDSQGALAIRTEAAMELGLPMPYITSYGYNPALIQAVTDNLQNTNGNKVAKLPGVQANVSATYDTDIGPGQLMVRGEMVYRGSFNSRIFDGGPLDKVPSYTLFNAAIQFKPHDSAFTFAVSAQNLFNKDGVNAKFTDPYGALTTSVEYVNPRQVFGTISYAF</sequence>
<protein>
    <submittedName>
        <fullName evidence="16">Putative TonB-dependent receptor</fullName>
    </submittedName>
</protein>
<dbReference type="AlphaFoldDB" id="U2YQ02"/>
<evidence type="ECO:0000256" key="9">
    <source>
        <dbReference type="ARBA" id="ARBA00023136"/>
    </source>
</evidence>
<dbReference type="Proteomes" id="UP000016568">
    <property type="component" value="Unassembled WGS sequence"/>
</dbReference>
<evidence type="ECO:0000256" key="11">
    <source>
        <dbReference type="PROSITE-ProRule" id="PRU01360"/>
    </source>
</evidence>
<evidence type="ECO:0000256" key="2">
    <source>
        <dbReference type="ARBA" id="ARBA00022448"/>
    </source>
</evidence>
<dbReference type="GO" id="GO:0009279">
    <property type="term" value="C:cell outer membrane"/>
    <property type="evidence" value="ECO:0007669"/>
    <property type="project" value="UniProtKB-SubCell"/>
</dbReference>
<dbReference type="CDD" id="cd01347">
    <property type="entry name" value="ligand_gated_channel"/>
    <property type="match status" value="1"/>
</dbReference>
<evidence type="ECO:0000256" key="1">
    <source>
        <dbReference type="ARBA" id="ARBA00004571"/>
    </source>
</evidence>
<evidence type="ECO:0000313" key="16">
    <source>
        <dbReference type="EMBL" id="GAD51025.1"/>
    </source>
</evidence>
<evidence type="ECO:0000259" key="15">
    <source>
        <dbReference type="Pfam" id="PF07715"/>
    </source>
</evidence>
<comment type="subcellular location">
    <subcellularLocation>
        <location evidence="1 11">Cell outer membrane</location>
        <topology evidence="1 11">Multi-pass membrane protein</topology>
    </subcellularLocation>
</comment>
<evidence type="ECO:0000313" key="17">
    <source>
        <dbReference type="Proteomes" id="UP000016568"/>
    </source>
</evidence>
<dbReference type="InterPro" id="IPR000531">
    <property type="entry name" value="Beta-barrel_TonB"/>
</dbReference>
<organism evidence="16 17">
    <name type="scientific">Caenibius tardaugens NBRC 16725</name>
    <dbReference type="NCBI Taxonomy" id="1219035"/>
    <lineage>
        <taxon>Bacteria</taxon>
        <taxon>Pseudomonadati</taxon>
        <taxon>Pseudomonadota</taxon>
        <taxon>Alphaproteobacteria</taxon>
        <taxon>Sphingomonadales</taxon>
        <taxon>Erythrobacteraceae</taxon>
        <taxon>Caenibius</taxon>
    </lineage>
</organism>
<feature type="domain" description="TonB-dependent receptor plug" evidence="15">
    <location>
        <begin position="63"/>
        <end position="171"/>
    </location>
</feature>
<dbReference type="PANTHER" id="PTHR32552:SF81">
    <property type="entry name" value="TONB-DEPENDENT OUTER MEMBRANE RECEPTOR"/>
    <property type="match status" value="1"/>
</dbReference>
<dbReference type="GO" id="GO:0006826">
    <property type="term" value="P:iron ion transport"/>
    <property type="evidence" value="ECO:0007669"/>
    <property type="project" value="UniProtKB-KW"/>
</dbReference>
<dbReference type="InterPro" id="IPR036942">
    <property type="entry name" value="Beta-barrel_TonB_sf"/>
</dbReference>